<evidence type="ECO:0000313" key="3">
    <source>
        <dbReference type="Proteomes" id="UP000050509"/>
    </source>
</evidence>
<gene>
    <name evidence="2" type="ORF">SE17_22400</name>
</gene>
<sequence>QAYGEHLIHFFYMRVGREIARVEIPRWVAEDRAQVDLVHALVYDQCLKGQGYPVALARAHEQAIVRAADRRAFLGIVEGSLLRAELPASDSRKRESKERQAL</sequence>
<name>A0A0P9CZW8_9CHLR</name>
<dbReference type="EMBL" id="LJCR01001008">
    <property type="protein sequence ID" value="KPV51234.1"/>
    <property type="molecule type" value="Genomic_DNA"/>
</dbReference>
<protein>
    <recommendedName>
        <fullName evidence="1">NurA domain-containing protein</fullName>
    </recommendedName>
</protein>
<evidence type="ECO:0000259" key="1">
    <source>
        <dbReference type="Pfam" id="PF09376"/>
    </source>
</evidence>
<feature type="non-terminal residue" evidence="2">
    <location>
        <position position="1"/>
    </location>
</feature>
<dbReference type="Proteomes" id="UP000050509">
    <property type="component" value="Unassembled WGS sequence"/>
</dbReference>
<organism evidence="2 3">
    <name type="scientific">Kouleothrix aurantiaca</name>
    <dbReference type="NCBI Taxonomy" id="186479"/>
    <lineage>
        <taxon>Bacteria</taxon>
        <taxon>Bacillati</taxon>
        <taxon>Chloroflexota</taxon>
        <taxon>Chloroflexia</taxon>
        <taxon>Chloroflexales</taxon>
        <taxon>Roseiflexineae</taxon>
        <taxon>Roseiflexaceae</taxon>
        <taxon>Kouleothrix</taxon>
    </lineage>
</organism>
<dbReference type="InterPro" id="IPR018977">
    <property type="entry name" value="NurA_domain"/>
</dbReference>
<reference evidence="2 3" key="1">
    <citation type="submission" date="2015-09" db="EMBL/GenBank/DDBJ databases">
        <title>Draft genome sequence of Kouleothrix aurantiaca JCM 19913.</title>
        <authorList>
            <person name="Hemp J."/>
        </authorList>
    </citation>
    <scope>NUCLEOTIDE SEQUENCE [LARGE SCALE GENOMIC DNA]</scope>
    <source>
        <strain evidence="2 3">COM-B</strain>
    </source>
</reference>
<dbReference type="AlphaFoldDB" id="A0A0P9CZW8"/>
<keyword evidence="3" id="KW-1185">Reference proteome</keyword>
<comment type="caution">
    <text evidence="2">The sequence shown here is derived from an EMBL/GenBank/DDBJ whole genome shotgun (WGS) entry which is preliminary data.</text>
</comment>
<accession>A0A0P9CZW8</accession>
<proteinExistence type="predicted"/>
<evidence type="ECO:0000313" key="2">
    <source>
        <dbReference type="EMBL" id="KPV51234.1"/>
    </source>
</evidence>
<feature type="domain" description="NurA" evidence="1">
    <location>
        <begin position="2"/>
        <end position="63"/>
    </location>
</feature>
<dbReference type="Pfam" id="PF09376">
    <property type="entry name" value="NurA"/>
    <property type="match status" value="1"/>
</dbReference>